<gene>
    <name evidence="2" type="ORF">ACHAXA_007243</name>
</gene>
<name>A0ABD3R811_9STRA</name>
<feature type="compositionally biased region" description="Basic and acidic residues" evidence="1">
    <location>
        <begin position="1"/>
        <end position="15"/>
    </location>
</feature>
<sequence length="133" mass="13383">MMGQDFDARRADHAARWGAESGAASAPAPAPAHNRVSLSPGPGLPAAGGPGSDNDCASAGMADGSVDHNMVPPLPPTASDASSDAPLVISSDGITLSAELAGMDESHFRSFFDNGVQCRCASGDGCGECFRHQ</sequence>
<dbReference type="EMBL" id="JALLPB020000437">
    <property type="protein sequence ID" value="KAL3809140.1"/>
    <property type="molecule type" value="Genomic_DNA"/>
</dbReference>
<feature type="region of interest" description="Disordered" evidence="1">
    <location>
        <begin position="1"/>
        <end position="85"/>
    </location>
</feature>
<evidence type="ECO:0000313" key="3">
    <source>
        <dbReference type="Proteomes" id="UP001530377"/>
    </source>
</evidence>
<proteinExistence type="predicted"/>
<evidence type="ECO:0000256" key="1">
    <source>
        <dbReference type="SAM" id="MobiDB-lite"/>
    </source>
</evidence>
<dbReference type="AlphaFoldDB" id="A0ABD3R811"/>
<organism evidence="2 3">
    <name type="scientific">Cyclostephanos tholiformis</name>
    <dbReference type="NCBI Taxonomy" id="382380"/>
    <lineage>
        <taxon>Eukaryota</taxon>
        <taxon>Sar</taxon>
        <taxon>Stramenopiles</taxon>
        <taxon>Ochrophyta</taxon>
        <taxon>Bacillariophyta</taxon>
        <taxon>Coscinodiscophyceae</taxon>
        <taxon>Thalassiosirophycidae</taxon>
        <taxon>Stephanodiscales</taxon>
        <taxon>Stephanodiscaceae</taxon>
        <taxon>Cyclostephanos</taxon>
    </lineage>
</organism>
<keyword evidence="3" id="KW-1185">Reference proteome</keyword>
<dbReference type="Proteomes" id="UP001530377">
    <property type="component" value="Unassembled WGS sequence"/>
</dbReference>
<evidence type="ECO:0000313" key="2">
    <source>
        <dbReference type="EMBL" id="KAL3809140.1"/>
    </source>
</evidence>
<protein>
    <submittedName>
        <fullName evidence="2">Uncharacterized protein</fullName>
    </submittedName>
</protein>
<reference evidence="2 3" key="1">
    <citation type="submission" date="2024-10" db="EMBL/GenBank/DDBJ databases">
        <title>Updated reference genomes for cyclostephanoid diatoms.</title>
        <authorList>
            <person name="Roberts W.R."/>
            <person name="Alverson A.J."/>
        </authorList>
    </citation>
    <scope>NUCLEOTIDE SEQUENCE [LARGE SCALE GENOMIC DNA]</scope>
    <source>
        <strain evidence="2 3">AJA228-03</strain>
    </source>
</reference>
<comment type="caution">
    <text evidence="2">The sequence shown here is derived from an EMBL/GenBank/DDBJ whole genome shotgun (WGS) entry which is preliminary data.</text>
</comment>
<feature type="compositionally biased region" description="Low complexity" evidence="1">
    <location>
        <begin position="16"/>
        <end position="27"/>
    </location>
</feature>
<accession>A0ABD3R811</accession>